<evidence type="ECO:0000313" key="3">
    <source>
        <dbReference type="Proteomes" id="UP000585474"/>
    </source>
</evidence>
<sequence>MSSPVDSPPAPGTAPSMAAMPPSTISSALDESPSTPPNAVSLNKVAVAGSAVVVFFAATLLSRSASPAASGGNFSMPKMPTPSSSGLLLPKRYKAATLIEMQAKVEKEMGSAQVQIGCTWRYGLAVSCGFKREGGSNGGGGGNVSVDGSGSV</sequence>
<evidence type="ECO:0000313" key="2">
    <source>
        <dbReference type="EMBL" id="GFS40115.1"/>
    </source>
</evidence>
<feature type="region of interest" description="Disordered" evidence="1">
    <location>
        <begin position="1"/>
        <end position="37"/>
    </location>
</feature>
<dbReference type="AlphaFoldDB" id="A0A7J0DQH6"/>
<keyword evidence="3" id="KW-1185">Reference proteome</keyword>
<feature type="compositionally biased region" description="Polar residues" evidence="1">
    <location>
        <begin position="23"/>
        <end position="37"/>
    </location>
</feature>
<organism evidence="2 3">
    <name type="scientific">Actinidia rufa</name>
    <dbReference type="NCBI Taxonomy" id="165716"/>
    <lineage>
        <taxon>Eukaryota</taxon>
        <taxon>Viridiplantae</taxon>
        <taxon>Streptophyta</taxon>
        <taxon>Embryophyta</taxon>
        <taxon>Tracheophyta</taxon>
        <taxon>Spermatophyta</taxon>
        <taxon>Magnoliopsida</taxon>
        <taxon>eudicotyledons</taxon>
        <taxon>Gunneridae</taxon>
        <taxon>Pentapetalae</taxon>
        <taxon>asterids</taxon>
        <taxon>Ericales</taxon>
        <taxon>Actinidiaceae</taxon>
        <taxon>Actinidia</taxon>
    </lineage>
</organism>
<evidence type="ECO:0000256" key="1">
    <source>
        <dbReference type="SAM" id="MobiDB-lite"/>
    </source>
</evidence>
<feature type="compositionally biased region" description="Pro residues" evidence="1">
    <location>
        <begin position="1"/>
        <end position="12"/>
    </location>
</feature>
<dbReference type="Proteomes" id="UP000585474">
    <property type="component" value="Unassembled WGS sequence"/>
</dbReference>
<protein>
    <submittedName>
        <fullName evidence="2">RNA-binding (RRM/RBD/RNP motifs) family protein</fullName>
    </submittedName>
</protein>
<feature type="region of interest" description="Disordered" evidence="1">
    <location>
        <begin position="133"/>
        <end position="152"/>
    </location>
</feature>
<accession>A0A7J0DQH6</accession>
<feature type="region of interest" description="Disordered" evidence="1">
    <location>
        <begin position="65"/>
        <end position="87"/>
    </location>
</feature>
<comment type="caution">
    <text evidence="2">The sequence shown here is derived from an EMBL/GenBank/DDBJ whole genome shotgun (WGS) entry which is preliminary data.</text>
</comment>
<gene>
    <name evidence="2" type="ORF">Acr_00g0066870</name>
</gene>
<name>A0A7J0DQH6_9ERIC</name>
<dbReference type="EMBL" id="BJWL01000339">
    <property type="protein sequence ID" value="GFS40115.1"/>
    <property type="molecule type" value="Genomic_DNA"/>
</dbReference>
<proteinExistence type="predicted"/>
<reference evidence="3" key="1">
    <citation type="submission" date="2019-07" db="EMBL/GenBank/DDBJ databases">
        <title>De Novo Assembly of kiwifruit Actinidia rufa.</title>
        <authorList>
            <person name="Sugita-Konishi S."/>
            <person name="Sato K."/>
            <person name="Mori E."/>
            <person name="Abe Y."/>
            <person name="Kisaki G."/>
            <person name="Hamano K."/>
            <person name="Suezawa K."/>
            <person name="Otani M."/>
            <person name="Fukuda T."/>
            <person name="Manabe T."/>
            <person name="Gomi K."/>
            <person name="Tabuchi M."/>
            <person name="Akimitsu K."/>
            <person name="Kataoka I."/>
        </authorList>
    </citation>
    <scope>NUCLEOTIDE SEQUENCE [LARGE SCALE GENOMIC DNA]</scope>
    <source>
        <strain evidence="3">cv. Fuchu</strain>
    </source>
</reference>